<reference evidence="2 3" key="1">
    <citation type="submission" date="2020-05" db="EMBL/GenBank/DDBJ databases">
        <title>Aquincola sp. isolate from soil.</title>
        <authorList>
            <person name="Han J."/>
            <person name="Kim D.-U."/>
        </authorList>
    </citation>
    <scope>NUCLEOTIDE SEQUENCE [LARGE SCALE GENOMIC DNA]</scope>
    <source>
        <strain evidence="2 3">S2</strain>
    </source>
</reference>
<feature type="transmembrane region" description="Helical" evidence="1">
    <location>
        <begin position="12"/>
        <end position="29"/>
    </location>
</feature>
<evidence type="ECO:0000313" key="3">
    <source>
        <dbReference type="Proteomes" id="UP000737171"/>
    </source>
</evidence>
<dbReference type="InterPro" id="IPR011969">
    <property type="entry name" value="Clan_AA_Asp_peptidase_C"/>
</dbReference>
<keyword evidence="1" id="KW-1133">Transmembrane helix</keyword>
<accession>A0ABX2EER9</accession>
<dbReference type="SUPFAM" id="SSF50630">
    <property type="entry name" value="Acid proteases"/>
    <property type="match status" value="1"/>
</dbReference>
<dbReference type="NCBIfam" id="TIGR02281">
    <property type="entry name" value="clan_AA_DTGA"/>
    <property type="match status" value="1"/>
</dbReference>
<protein>
    <submittedName>
        <fullName evidence="2">Retroviral-like aspartic protease family protein</fullName>
    </submittedName>
</protein>
<dbReference type="RefSeq" id="WP_173122209.1">
    <property type="nucleotide sequence ID" value="NZ_JABRWJ010000002.1"/>
</dbReference>
<organism evidence="2 3">
    <name type="scientific">Pseudaquabacterium terrae</name>
    <dbReference type="NCBI Taxonomy" id="2732868"/>
    <lineage>
        <taxon>Bacteria</taxon>
        <taxon>Pseudomonadati</taxon>
        <taxon>Pseudomonadota</taxon>
        <taxon>Betaproteobacteria</taxon>
        <taxon>Burkholderiales</taxon>
        <taxon>Sphaerotilaceae</taxon>
        <taxon>Pseudaquabacterium</taxon>
    </lineage>
</organism>
<sequence length="162" mass="17660">MQHELPSTLKVATIWILVALALFFGIQAWQHQARQTRFVAGDGVIEIRRAEDGHYHWPGEINGRRVTFLIDTGATGTAISTALAAELGLKSEGEATSMTANGPARGQLMRADVALEGGVRAERLRITALPGLGPQPLLGMNVLGKLRWQQREGVLRIEMGER</sequence>
<proteinExistence type="predicted"/>
<evidence type="ECO:0000256" key="1">
    <source>
        <dbReference type="SAM" id="Phobius"/>
    </source>
</evidence>
<evidence type="ECO:0000313" key="2">
    <source>
        <dbReference type="EMBL" id="NRF67127.1"/>
    </source>
</evidence>
<keyword evidence="3" id="KW-1185">Reference proteome</keyword>
<gene>
    <name evidence="2" type="ORF">HLB44_09050</name>
</gene>
<name>A0ABX2EER9_9BURK</name>
<keyword evidence="1" id="KW-0472">Membrane</keyword>
<dbReference type="Proteomes" id="UP000737171">
    <property type="component" value="Unassembled WGS sequence"/>
</dbReference>
<dbReference type="InterPro" id="IPR021109">
    <property type="entry name" value="Peptidase_aspartic_dom_sf"/>
</dbReference>
<dbReference type="Gene3D" id="2.40.70.10">
    <property type="entry name" value="Acid Proteases"/>
    <property type="match status" value="1"/>
</dbReference>
<dbReference type="InterPro" id="IPR034122">
    <property type="entry name" value="Retropepsin-like_bacterial"/>
</dbReference>
<keyword evidence="1" id="KW-0812">Transmembrane</keyword>
<dbReference type="EMBL" id="JABRWJ010000002">
    <property type="protein sequence ID" value="NRF67127.1"/>
    <property type="molecule type" value="Genomic_DNA"/>
</dbReference>
<dbReference type="Pfam" id="PF13975">
    <property type="entry name" value="gag-asp_proteas"/>
    <property type="match status" value="1"/>
</dbReference>
<dbReference type="CDD" id="cd05483">
    <property type="entry name" value="retropepsin_like_bacteria"/>
    <property type="match status" value="1"/>
</dbReference>
<comment type="caution">
    <text evidence="2">The sequence shown here is derived from an EMBL/GenBank/DDBJ whole genome shotgun (WGS) entry which is preliminary data.</text>
</comment>